<dbReference type="EMBL" id="JAEACU010000003">
    <property type="protein sequence ID" value="KAH7538035.1"/>
    <property type="molecule type" value="Genomic_DNA"/>
</dbReference>
<keyword evidence="13" id="KW-0472">Membrane</keyword>
<keyword evidence="8" id="KW-0223">Dioxygenase</keyword>
<evidence type="ECO:0000256" key="7">
    <source>
        <dbReference type="ARBA" id="ARBA00022824"/>
    </source>
</evidence>
<dbReference type="AlphaFoldDB" id="A0A978VR60"/>
<evidence type="ECO:0000256" key="12">
    <source>
        <dbReference type="ARBA" id="ARBA00023004"/>
    </source>
</evidence>
<keyword evidence="10" id="KW-1133">Transmembrane helix</keyword>
<comment type="catalytic activity">
    <reaction evidence="14">
        <text>L-prolyl-[collagen] + 2-oxoglutarate + O2 = trans-4-hydroxy-L-prolyl-[collagen] + succinate + CO2</text>
        <dbReference type="Rhea" id="RHEA:18945"/>
        <dbReference type="Rhea" id="RHEA-COMP:11676"/>
        <dbReference type="Rhea" id="RHEA-COMP:11680"/>
        <dbReference type="ChEBI" id="CHEBI:15379"/>
        <dbReference type="ChEBI" id="CHEBI:16526"/>
        <dbReference type="ChEBI" id="CHEBI:16810"/>
        <dbReference type="ChEBI" id="CHEBI:30031"/>
        <dbReference type="ChEBI" id="CHEBI:50342"/>
        <dbReference type="ChEBI" id="CHEBI:61965"/>
        <dbReference type="EC" id="1.14.11.2"/>
    </reaction>
</comment>
<dbReference type="InterPro" id="IPR006620">
    <property type="entry name" value="Pro_4_hyd_alph"/>
</dbReference>
<organism evidence="16 17">
    <name type="scientific">Ziziphus jujuba var. spinosa</name>
    <dbReference type="NCBI Taxonomy" id="714518"/>
    <lineage>
        <taxon>Eukaryota</taxon>
        <taxon>Viridiplantae</taxon>
        <taxon>Streptophyta</taxon>
        <taxon>Embryophyta</taxon>
        <taxon>Tracheophyta</taxon>
        <taxon>Spermatophyta</taxon>
        <taxon>Magnoliopsida</taxon>
        <taxon>eudicotyledons</taxon>
        <taxon>Gunneridae</taxon>
        <taxon>Pentapetalae</taxon>
        <taxon>rosids</taxon>
        <taxon>fabids</taxon>
        <taxon>Rosales</taxon>
        <taxon>Rhamnaceae</taxon>
        <taxon>Paliureae</taxon>
        <taxon>Ziziphus</taxon>
    </lineage>
</organism>
<gene>
    <name evidence="16" type="ORF">FEM48_Zijuj03G0156600</name>
</gene>
<comment type="subcellular location">
    <subcellularLocation>
        <location evidence="2">Endoplasmic reticulum membrane</location>
        <topology evidence="2">Single-pass type II membrane protein</topology>
    </subcellularLocation>
</comment>
<evidence type="ECO:0000256" key="10">
    <source>
        <dbReference type="ARBA" id="ARBA00022989"/>
    </source>
</evidence>
<dbReference type="GO" id="GO:0004656">
    <property type="term" value="F:procollagen-proline 4-dioxygenase activity"/>
    <property type="evidence" value="ECO:0007669"/>
    <property type="project" value="UniProtKB-EC"/>
</dbReference>
<keyword evidence="6" id="KW-0479">Metal-binding</keyword>
<dbReference type="GO" id="GO:0005506">
    <property type="term" value="F:iron ion binding"/>
    <property type="evidence" value="ECO:0007669"/>
    <property type="project" value="InterPro"/>
</dbReference>
<dbReference type="Gene3D" id="2.60.120.620">
    <property type="entry name" value="q2cbj1_9rhob like domain"/>
    <property type="match status" value="1"/>
</dbReference>
<keyword evidence="7" id="KW-0256">Endoplasmic reticulum</keyword>
<name>A0A978VR60_ZIZJJ</name>
<comment type="caution">
    <text evidence="16">The sequence shown here is derived from an EMBL/GenBank/DDBJ whole genome shotgun (WGS) entry which is preliminary data.</text>
</comment>
<keyword evidence="12" id="KW-0408">Iron</keyword>
<evidence type="ECO:0000259" key="15">
    <source>
        <dbReference type="PROSITE" id="PS51670"/>
    </source>
</evidence>
<evidence type="ECO:0000313" key="17">
    <source>
        <dbReference type="Proteomes" id="UP000813462"/>
    </source>
</evidence>
<evidence type="ECO:0000256" key="11">
    <source>
        <dbReference type="ARBA" id="ARBA00023002"/>
    </source>
</evidence>
<dbReference type="Proteomes" id="UP000813462">
    <property type="component" value="Unassembled WGS sequence"/>
</dbReference>
<evidence type="ECO:0000256" key="9">
    <source>
        <dbReference type="ARBA" id="ARBA00022968"/>
    </source>
</evidence>
<dbReference type="PANTHER" id="PTHR10869">
    <property type="entry name" value="PROLYL 4-HYDROXYLASE ALPHA SUBUNIT"/>
    <property type="match status" value="1"/>
</dbReference>
<dbReference type="GO" id="GO:0005789">
    <property type="term" value="C:endoplasmic reticulum membrane"/>
    <property type="evidence" value="ECO:0007669"/>
    <property type="project" value="UniProtKB-SubCell"/>
</dbReference>
<evidence type="ECO:0000256" key="1">
    <source>
        <dbReference type="ARBA" id="ARBA00001961"/>
    </source>
</evidence>
<proteinExistence type="inferred from homology"/>
<dbReference type="SMART" id="SM00702">
    <property type="entry name" value="P4Hc"/>
    <property type="match status" value="1"/>
</dbReference>
<protein>
    <recommendedName>
        <fullName evidence="4">procollagen-proline 4-dioxygenase</fullName>
        <ecNumber evidence="4">1.14.11.2</ecNumber>
    </recommendedName>
</protein>
<reference evidence="16" key="1">
    <citation type="journal article" date="2021" name="Front. Plant Sci.">
        <title>Chromosome-Scale Genome Assembly for Chinese Sour Jujube and Insights Into Its Genome Evolution and Domestication Signature.</title>
        <authorList>
            <person name="Shen L.-Y."/>
            <person name="Luo H."/>
            <person name="Wang X.-L."/>
            <person name="Wang X.-M."/>
            <person name="Qiu X.-J."/>
            <person name="Liu H."/>
            <person name="Zhou S.-S."/>
            <person name="Jia K.-H."/>
            <person name="Nie S."/>
            <person name="Bao Y.-T."/>
            <person name="Zhang R.-G."/>
            <person name="Yun Q.-Z."/>
            <person name="Chai Y.-H."/>
            <person name="Lu J.-Y."/>
            <person name="Li Y."/>
            <person name="Zhao S.-W."/>
            <person name="Mao J.-F."/>
            <person name="Jia S.-G."/>
            <person name="Mao Y.-M."/>
        </authorList>
    </citation>
    <scope>NUCLEOTIDE SEQUENCE</scope>
    <source>
        <strain evidence="16">AT0</strain>
        <tissue evidence="16">Leaf</tissue>
    </source>
</reference>
<evidence type="ECO:0000256" key="4">
    <source>
        <dbReference type="ARBA" id="ARBA00012269"/>
    </source>
</evidence>
<dbReference type="PANTHER" id="PTHR10869:SF102">
    <property type="entry name" value="PROLYL 4-HYDROXYLASE 12-RELATED"/>
    <property type="match status" value="1"/>
</dbReference>
<evidence type="ECO:0000256" key="5">
    <source>
        <dbReference type="ARBA" id="ARBA00022692"/>
    </source>
</evidence>
<evidence type="ECO:0000256" key="14">
    <source>
        <dbReference type="ARBA" id="ARBA00049169"/>
    </source>
</evidence>
<dbReference type="PROSITE" id="PS51670">
    <property type="entry name" value="SHKT"/>
    <property type="match status" value="1"/>
</dbReference>
<evidence type="ECO:0000256" key="3">
    <source>
        <dbReference type="ARBA" id="ARBA00006511"/>
    </source>
</evidence>
<keyword evidence="11" id="KW-0560">Oxidoreductase</keyword>
<dbReference type="SMART" id="SM00254">
    <property type="entry name" value="ShKT"/>
    <property type="match status" value="1"/>
</dbReference>
<dbReference type="InterPro" id="IPR045054">
    <property type="entry name" value="P4HA-like"/>
</dbReference>
<dbReference type="GO" id="GO:0031418">
    <property type="term" value="F:L-ascorbic acid binding"/>
    <property type="evidence" value="ECO:0007669"/>
    <property type="project" value="InterPro"/>
</dbReference>
<evidence type="ECO:0000313" key="16">
    <source>
        <dbReference type="EMBL" id="KAH7538035.1"/>
    </source>
</evidence>
<feature type="domain" description="ShKT" evidence="15">
    <location>
        <begin position="295"/>
        <end position="335"/>
    </location>
</feature>
<dbReference type="EC" id="1.14.11.2" evidence="4"/>
<evidence type="ECO:0000256" key="6">
    <source>
        <dbReference type="ARBA" id="ARBA00022723"/>
    </source>
</evidence>
<evidence type="ECO:0000256" key="13">
    <source>
        <dbReference type="ARBA" id="ARBA00023136"/>
    </source>
</evidence>
<accession>A0A978VR60</accession>
<comment type="similarity">
    <text evidence="3">Belongs to the P4HA family.</text>
</comment>
<comment type="cofactor">
    <cofactor evidence="1">
        <name>L-ascorbate</name>
        <dbReference type="ChEBI" id="CHEBI:38290"/>
    </cofactor>
</comment>
<keyword evidence="9" id="KW-0735">Signal-anchor</keyword>
<dbReference type="InterPro" id="IPR003582">
    <property type="entry name" value="ShKT_dom"/>
</dbReference>
<sequence length="335" mass="37797">MPEKTLGIKSALPCTVRQKTLRKTFNTQLVLDFSLSKGSFFSQLRSRKELRRKEVNHDTIIQMGHPVPSNRIDPSRVVQLSWRPRVFLYKGFLSDEECDHLISLAHDTNEKSLRDNDESGDDITNGRLKSLEIPLHIEDDIVSRIEERISAWTFLPKENGRVLRVSRRGLQGDGKNFDYFGNKSTLEASEPLVATVILYLSNVNRGGQILFPKSESQQLKSKILSDCTKGNNILRPIKGNAFLFFTLHPNTTPDTSSSHARCPVLEGEMWYATKFFHVKAIGVGKLSSESRDSECDDEDDNCPSWAATGECEKNPVFMVGSPDYYGTCRKSCKAC</sequence>
<evidence type="ECO:0000256" key="2">
    <source>
        <dbReference type="ARBA" id="ARBA00004648"/>
    </source>
</evidence>
<keyword evidence="5" id="KW-0812">Transmembrane</keyword>
<evidence type="ECO:0000256" key="8">
    <source>
        <dbReference type="ARBA" id="ARBA00022964"/>
    </source>
</evidence>